<reference evidence="7 8" key="1">
    <citation type="submission" date="2015-09" db="EMBL/GenBank/DDBJ databases">
        <authorList>
            <consortium name="Pathogen Informatics"/>
        </authorList>
    </citation>
    <scope>NUCLEOTIDE SEQUENCE [LARGE SCALE GENOMIC DNA]</scope>
    <source>
        <strain evidence="7 8">2789STDY5608849</strain>
    </source>
</reference>
<dbReference type="Pfam" id="PF13558">
    <property type="entry name" value="SbcC_Walker_B"/>
    <property type="match status" value="1"/>
</dbReference>
<dbReference type="PANTHER" id="PTHR32114:SF2">
    <property type="entry name" value="ABC TRANSPORTER ABCH.3"/>
    <property type="match status" value="1"/>
</dbReference>
<evidence type="ECO:0000256" key="3">
    <source>
        <dbReference type="ARBA" id="ARBA00013368"/>
    </source>
</evidence>
<dbReference type="EMBL" id="CYYV01000012">
    <property type="protein sequence ID" value="CUO66911.1"/>
    <property type="molecule type" value="Genomic_DNA"/>
</dbReference>
<dbReference type="Pfam" id="PF13476">
    <property type="entry name" value="AAA_23"/>
    <property type="match status" value="1"/>
</dbReference>
<evidence type="ECO:0000256" key="4">
    <source>
        <dbReference type="SAM" id="Coils"/>
    </source>
</evidence>
<evidence type="ECO:0000256" key="5">
    <source>
        <dbReference type="SAM" id="MobiDB-lite"/>
    </source>
</evidence>
<evidence type="ECO:0000256" key="2">
    <source>
        <dbReference type="ARBA" id="ARBA00011322"/>
    </source>
</evidence>
<evidence type="ECO:0000313" key="8">
    <source>
        <dbReference type="Proteomes" id="UP000095706"/>
    </source>
</evidence>
<protein>
    <recommendedName>
        <fullName evidence="3">Nuclease SbcCD subunit C</fullName>
    </recommendedName>
</protein>
<dbReference type="PANTHER" id="PTHR32114">
    <property type="entry name" value="ABC TRANSPORTER ABCH.3"/>
    <property type="match status" value="1"/>
</dbReference>
<feature type="coiled-coil region" evidence="4">
    <location>
        <begin position="303"/>
        <end position="398"/>
    </location>
</feature>
<dbReference type="InterPro" id="IPR027417">
    <property type="entry name" value="P-loop_NTPase"/>
</dbReference>
<dbReference type="GO" id="GO:0006302">
    <property type="term" value="P:double-strand break repair"/>
    <property type="evidence" value="ECO:0007669"/>
    <property type="project" value="InterPro"/>
</dbReference>
<dbReference type="Proteomes" id="UP000095706">
    <property type="component" value="Unassembled WGS sequence"/>
</dbReference>
<comment type="subunit">
    <text evidence="2">Heterodimer of SbcC and SbcD.</text>
</comment>
<comment type="similarity">
    <text evidence="1">Belongs to the SMC family. SbcC subfamily.</text>
</comment>
<evidence type="ECO:0000259" key="6">
    <source>
        <dbReference type="Pfam" id="PF13476"/>
    </source>
</evidence>
<accession>A0A174GY69</accession>
<feature type="coiled-coil region" evidence="4">
    <location>
        <begin position="434"/>
        <end position="574"/>
    </location>
</feature>
<feature type="coiled-coil region" evidence="4">
    <location>
        <begin position="174"/>
        <end position="201"/>
    </location>
</feature>
<organism evidence="7 8">
    <name type="scientific">Fusicatenibacter saccharivorans</name>
    <dbReference type="NCBI Taxonomy" id="1150298"/>
    <lineage>
        <taxon>Bacteria</taxon>
        <taxon>Bacillati</taxon>
        <taxon>Bacillota</taxon>
        <taxon>Clostridia</taxon>
        <taxon>Lachnospirales</taxon>
        <taxon>Lachnospiraceae</taxon>
        <taxon>Fusicatenibacter</taxon>
    </lineage>
</organism>
<name>A0A174GY69_9FIRM</name>
<proteinExistence type="inferred from homology"/>
<dbReference type="Gene3D" id="3.40.50.300">
    <property type="entry name" value="P-loop containing nucleotide triphosphate hydrolases"/>
    <property type="match status" value="2"/>
</dbReference>
<sequence>MKPKKLVISAFGPYADRMELDFDRLGGGLYLITGDTGAGKTTIFDAITFALYGEASGEIRKGEMFRSKYAKPEVRTFVELTFTYQGKDYTVKRNPEYLRPKDRGQGMTMEKANAELIFPDERQPVTKTSEVTKKVTELLGLDQRQFRQIAMIAQGDFQKLLLTGTADRSEIFRKMFHTEIYQELQKRLREAAKERWKIYDEKKRSISQYLDNVVCPEEAEWKKEFDRLKKNKFDGQVMRGMELLARCIEWDDEKLKALQDEQSTLNEEIEKKNQLLGKIKERQTRQKEKEQKEKEWETLLPKEEEKKKRSEQAEKEAEICKQLEERIREEKVCLELLRKVQQEQSAMTQLQKELQAATEAKEQLQTEQERAKKVLEQKKAREERLSDAEVKLARTEQKEAYAAEQIQQMEAYCETIAGAVKEETANKEEESVLCKKIKETEETAARAAEEAERLAGQDQVCEKLLDEKKNLEQKIHTLEETKKQLERTTAERTQIAAQVTQLRKEEENLQADIATTAEHLAERDGAALLQEKYHQKLETLENLLESWEQGRKELEEKQGAYQREIKKRDALRETYQAMESLFLDAQAGILAEKLTEGEPCPVCGAIHHPQPARRAEHTPDKETLDHKKEELRMQEEAAAGQSEAAGSCRRQVKEKRAQLTEWLLRELPESQKEHEQKRLSQMPDVLFQQEAVEKAEQLRKEEETQKVRQMEYAELEKRQTERQKRLESIKKTIAAEQTQLGRAEGTKRALEEQLEKEIAEAQKTTAFMEKKNPAQRKGPGESEDRKSLADQIAQVISFRKNRQKQCEGEIAATRAKVSRRAECIARQKKAEAERKEDHERLQKVRSRLEVLQSDRKRWKEQEEKLLENLEEQRAIWAEQDQQKTGAKSEGKPREGKEQLKDLVSAETVKKQINEFTGSEIAEKLADAERELWIRSVWEQHWLKQKRKELTEQKQCILAEQEELKKIRQEIQEETQKTEQREQEIRKKELRETEQKAERKALLERIREKEAQLAGKEETELLEHIAAWEAQKERLEEAQKTAKEELDAIQKKLMEVQAALTAIQALETADSQEQPLPSEIELQEDLRGLSEQKQVLDQRYNEQYHAANTNQNTYDAIRNQQSQMQTVEEEYKWVNALADTACGNVSGKQKIELETYVQMAYFDRILRKANVRFLTMSQGQYELKRQEDGTNKKEKAGLELNVIDHYNGTERSVRTLSGGESFQASLSLALGLSDEIQSYAGGIRLDSMFVDEGFGSLDEESLNQAVKALEGLADGNCLVGIISHVPKLKERIEKKIIVTKNRSRDGVGSRAVIE</sequence>
<dbReference type="InterPro" id="IPR038729">
    <property type="entry name" value="Rad50/SbcC_AAA"/>
</dbReference>
<keyword evidence="4" id="KW-0175">Coiled coil</keyword>
<feature type="domain" description="Rad50/SbcC-type AAA" evidence="6">
    <location>
        <begin position="5"/>
        <end position="211"/>
    </location>
</feature>
<feature type="region of interest" description="Disordered" evidence="5">
    <location>
        <begin position="877"/>
        <end position="899"/>
    </location>
</feature>
<feature type="compositionally biased region" description="Basic and acidic residues" evidence="5">
    <location>
        <begin position="886"/>
        <end position="899"/>
    </location>
</feature>
<feature type="region of interest" description="Disordered" evidence="5">
    <location>
        <begin position="762"/>
        <end position="788"/>
    </location>
</feature>
<gene>
    <name evidence="7" type="primary">sbcC</name>
    <name evidence="7" type="ORF">ERS852406_02527</name>
</gene>
<dbReference type="SUPFAM" id="SSF52540">
    <property type="entry name" value="P-loop containing nucleoside triphosphate hydrolases"/>
    <property type="match status" value="1"/>
</dbReference>
<dbReference type="RefSeq" id="WP_055228236.1">
    <property type="nucleotide sequence ID" value="NZ_CAXSRP010000011.1"/>
</dbReference>
<feature type="compositionally biased region" description="Basic and acidic residues" evidence="5">
    <location>
        <begin position="768"/>
        <end position="788"/>
    </location>
</feature>
<evidence type="ECO:0000313" key="7">
    <source>
        <dbReference type="EMBL" id="CUO66911.1"/>
    </source>
</evidence>
<evidence type="ECO:0000256" key="1">
    <source>
        <dbReference type="ARBA" id="ARBA00006930"/>
    </source>
</evidence>
<dbReference type="GO" id="GO:0016887">
    <property type="term" value="F:ATP hydrolysis activity"/>
    <property type="evidence" value="ECO:0007669"/>
    <property type="project" value="InterPro"/>
</dbReference>
<feature type="coiled-coil region" evidence="4">
    <location>
        <begin position="946"/>
        <end position="1129"/>
    </location>
</feature>